<dbReference type="AlphaFoldDB" id="A0A8D1VXF2"/>
<evidence type="ECO:0008006" key="3">
    <source>
        <dbReference type="Google" id="ProtNLM"/>
    </source>
</evidence>
<dbReference type="Ensembl" id="ENSSSCT00035042767.1">
    <property type="protein sequence ID" value="ENSSSCP00035017104.1"/>
    <property type="gene ID" value="ENSSSCG00035032294.1"/>
</dbReference>
<accession>A0A8D1VXF2</accession>
<reference evidence="1" key="1">
    <citation type="submission" date="2025-05" db="UniProtKB">
        <authorList>
            <consortium name="Ensembl"/>
        </authorList>
    </citation>
    <scope>IDENTIFICATION</scope>
</reference>
<sequence length="83" mass="9908">MDTSLATIKKTKDTCTPMFTEALYTRAKTWKQPKCPSTEEWIKKMWYIYTMDYYSAIKRKETMAFAATWMDLDITMLSEVIRQ</sequence>
<dbReference type="Ensembl" id="ENSSSCT00060069747.1">
    <property type="protein sequence ID" value="ENSSSCP00060030056.1"/>
    <property type="gene ID" value="ENSSSCG00060051254.1"/>
</dbReference>
<name>A0A8D1VXF2_PIG</name>
<proteinExistence type="predicted"/>
<dbReference type="Proteomes" id="UP000694723">
    <property type="component" value="Unplaced"/>
</dbReference>
<protein>
    <recommendedName>
        <fullName evidence="3">DUF1725 domain-containing protein</fullName>
    </recommendedName>
</protein>
<evidence type="ECO:0000313" key="2">
    <source>
        <dbReference type="Proteomes" id="UP000694723"/>
    </source>
</evidence>
<dbReference type="Proteomes" id="UP000694720">
    <property type="component" value="Unplaced"/>
</dbReference>
<organism evidence="1 2">
    <name type="scientific">Sus scrofa</name>
    <name type="common">Pig</name>
    <dbReference type="NCBI Taxonomy" id="9823"/>
    <lineage>
        <taxon>Eukaryota</taxon>
        <taxon>Metazoa</taxon>
        <taxon>Chordata</taxon>
        <taxon>Craniata</taxon>
        <taxon>Vertebrata</taxon>
        <taxon>Euteleostomi</taxon>
        <taxon>Mammalia</taxon>
        <taxon>Eutheria</taxon>
        <taxon>Laurasiatheria</taxon>
        <taxon>Artiodactyla</taxon>
        <taxon>Suina</taxon>
        <taxon>Suidae</taxon>
        <taxon>Sus</taxon>
    </lineage>
</organism>
<evidence type="ECO:0000313" key="1">
    <source>
        <dbReference type="Ensembl" id="ENSSSCP00060030056.1"/>
    </source>
</evidence>